<feature type="compositionally biased region" description="Basic and acidic residues" evidence="5">
    <location>
        <begin position="252"/>
        <end position="267"/>
    </location>
</feature>
<dbReference type="InterPro" id="IPR019787">
    <property type="entry name" value="Znf_PHD-finger"/>
</dbReference>
<dbReference type="SMART" id="SM00317">
    <property type="entry name" value="SET"/>
    <property type="match status" value="1"/>
</dbReference>
<feature type="region of interest" description="Disordered" evidence="5">
    <location>
        <begin position="201"/>
        <end position="274"/>
    </location>
</feature>
<dbReference type="GO" id="GO:0006355">
    <property type="term" value="P:regulation of DNA-templated transcription"/>
    <property type="evidence" value="ECO:0007669"/>
    <property type="project" value="TreeGrafter"/>
</dbReference>
<evidence type="ECO:0000256" key="3">
    <source>
        <dbReference type="ARBA" id="ARBA00022833"/>
    </source>
</evidence>
<dbReference type="SUPFAM" id="SSF57903">
    <property type="entry name" value="FYVE/PHD zinc finger"/>
    <property type="match status" value="1"/>
</dbReference>
<feature type="region of interest" description="Disordered" evidence="5">
    <location>
        <begin position="99"/>
        <end position="137"/>
    </location>
</feature>
<sequence length="849" mass="97553">MPKITQNIHSRKYPFQVSPGPAVAALSDISINTNQQPNQIVKGIIAAEILETNQAIPLPLKKVHTMEEPTIHKSLPNLKIEVNIEDYIVNSEDNIVSCICDQNNPGDEDDDEKENESEDEKEEQPEEEDDDDDEDSSVNDVFWLQCDHCNRWVHGKCYGLKDDKDIDTMNFHCHICSPQDHPIAIKKFKSNVAKQLRNLAKLNANNKQNLKTKQKETVRKPSVKKSTVGNADDDKKKETKSTGTTTSSKPKGGKEDSVKAEKEPENKEPEDEPVDDTIKRVRLKNIRDLYGNIYYPLDKNEYIENYINEYLQAVCKKETDERFMLQNYPENFVNVKIDVKTPNAKSGDKFTGIPSLYVISKESIEEGDLVHEIIGKIGDQKNYIQDPKNQYRLLGVCKPKVLFHPKWPIYIDMRHAGNEVRYLRKSCHPNCEIVAALKPNETQPSFYLRALKDISSNEELTLAWQWDINHPIWKLVPGDHQLKYEKSAMKKRFETEYPDYKFDPSLPFSMDDVSEPESYFLVYCVDTILTMAECGCPNHKKCQLRNVKKYYNNVLKLKKSMSVAQMRYKTYDLLNKQKLKEPKQTSIINDMVTKEENRYVNRFNNYKSFVDRKRKLEEMSLELKDPKKTLYVDSKMESGKEISTKEEGKKAVGHHLPSPLSPQQYKLEMIAQCKLQDALENKVESIKKKQKISLENSIPKFINWIQNSKIANSGLLLKSAKVQALQNIILTSGKKAIDKTEIISNVIKGRDIITINEEQNKKLKQINELKHKESSLSLVNKSSSPGEDKHNSTFQHANAGSLIESKSDTKLTKSSSLEIETNKTSENIQVQPIKKKMSFADYRKKSKPN</sequence>
<dbReference type="OrthoDB" id="20872at2759"/>
<dbReference type="PROSITE" id="PS50280">
    <property type="entry name" value="SET"/>
    <property type="match status" value="1"/>
</dbReference>
<dbReference type="PANTHER" id="PTHR46462">
    <property type="entry name" value="UPSET, ISOFORM A"/>
    <property type="match status" value="1"/>
</dbReference>
<name>A0A1E5RJF1_HANUV</name>
<feature type="compositionally biased region" description="Low complexity" evidence="5">
    <location>
        <begin position="775"/>
        <end position="784"/>
    </location>
</feature>
<feature type="domain" description="SET" evidence="6">
    <location>
        <begin position="335"/>
        <end position="465"/>
    </location>
</feature>
<dbReference type="SUPFAM" id="SSF82199">
    <property type="entry name" value="SET domain"/>
    <property type="match status" value="1"/>
</dbReference>
<dbReference type="Pfam" id="PF00856">
    <property type="entry name" value="SET"/>
    <property type="match status" value="1"/>
</dbReference>
<feature type="compositionally biased region" description="Low complexity" evidence="5">
    <location>
        <begin position="201"/>
        <end position="211"/>
    </location>
</feature>
<proteinExistence type="predicted"/>
<dbReference type="GO" id="GO:0070210">
    <property type="term" value="C:Rpd3L-Expanded complex"/>
    <property type="evidence" value="ECO:0007669"/>
    <property type="project" value="TreeGrafter"/>
</dbReference>
<dbReference type="GO" id="GO:0034967">
    <property type="term" value="C:Set3 complex"/>
    <property type="evidence" value="ECO:0007669"/>
    <property type="project" value="TreeGrafter"/>
</dbReference>
<dbReference type="PROSITE" id="PS01359">
    <property type="entry name" value="ZF_PHD_1"/>
    <property type="match status" value="1"/>
</dbReference>
<dbReference type="InterPro" id="IPR001965">
    <property type="entry name" value="Znf_PHD"/>
</dbReference>
<evidence type="ECO:0000256" key="4">
    <source>
        <dbReference type="ARBA" id="ARBA00022853"/>
    </source>
</evidence>
<keyword evidence="8" id="KW-1185">Reference proteome</keyword>
<dbReference type="EMBL" id="LPNN01000005">
    <property type="protein sequence ID" value="OEJ87005.1"/>
    <property type="molecule type" value="Genomic_DNA"/>
</dbReference>
<dbReference type="InterPro" id="IPR019786">
    <property type="entry name" value="Zinc_finger_PHD-type_CS"/>
</dbReference>
<dbReference type="Gene3D" id="2.60.120.650">
    <property type="entry name" value="Cupin"/>
    <property type="match status" value="1"/>
</dbReference>
<evidence type="ECO:0000256" key="2">
    <source>
        <dbReference type="ARBA" id="ARBA00022771"/>
    </source>
</evidence>
<keyword evidence="3" id="KW-0862">Zinc</keyword>
<dbReference type="Pfam" id="PF00628">
    <property type="entry name" value="PHD"/>
    <property type="match status" value="1"/>
</dbReference>
<dbReference type="GO" id="GO:0006325">
    <property type="term" value="P:chromatin organization"/>
    <property type="evidence" value="ECO:0007669"/>
    <property type="project" value="UniProtKB-KW"/>
</dbReference>
<dbReference type="VEuPathDB" id="FungiDB:AWRI3580_g2737"/>
<protein>
    <submittedName>
        <fullName evidence="7">SET domain-containing protein 3</fullName>
    </submittedName>
</protein>
<dbReference type="AlphaFoldDB" id="A0A1E5RJF1"/>
<dbReference type="SMART" id="SM00249">
    <property type="entry name" value="PHD"/>
    <property type="match status" value="1"/>
</dbReference>
<evidence type="ECO:0000313" key="8">
    <source>
        <dbReference type="Proteomes" id="UP000095358"/>
    </source>
</evidence>
<gene>
    <name evidence="7" type="ORF">AWRI3580_g2737</name>
</gene>
<dbReference type="STRING" id="29833.A0A1E5RJF1"/>
<accession>A0A1E5RJF1</accession>
<feature type="compositionally biased region" description="Polar residues" evidence="5">
    <location>
        <begin position="818"/>
        <end position="830"/>
    </location>
</feature>
<dbReference type="InterPro" id="IPR001214">
    <property type="entry name" value="SET_dom"/>
</dbReference>
<dbReference type="InterPro" id="IPR046341">
    <property type="entry name" value="SET_dom_sf"/>
</dbReference>
<keyword evidence="1" id="KW-0479">Metal-binding</keyword>
<dbReference type="PANTHER" id="PTHR46462:SF3">
    <property type="entry name" value="UPSET, ISOFORM A"/>
    <property type="match status" value="1"/>
</dbReference>
<dbReference type="Proteomes" id="UP000095358">
    <property type="component" value="Unassembled WGS sequence"/>
</dbReference>
<dbReference type="CDD" id="cd15517">
    <property type="entry name" value="PHD_TCF19_like"/>
    <property type="match status" value="1"/>
</dbReference>
<evidence type="ECO:0000313" key="7">
    <source>
        <dbReference type="EMBL" id="OEJ87005.1"/>
    </source>
</evidence>
<reference evidence="8" key="1">
    <citation type="journal article" date="2016" name="Genome Announc.">
        <title>Genome sequences of three species of Hanseniaspora isolated from spontaneous wine fermentations.</title>
        <authorList>
            <person name="Sternes P.R."/>
            <person name="Lee D."/>
            <person name="Kutyna D.R."/>
            <person name="Borneman A.R."/>
        </authorList>
    </citation>
    <scope>NUCLEOTIDE SEQUENCE [LARGE SCALE GENOMIC DNA]</scope>
    <source>
        <strain evidence="8">AWRI3580</strain>
    </source>
</reference>
<dbReference type="GO" id="GO:0008270">
    <property type="term" value="F:zinc ion binding"/>
    <property type="evidence" value="ECO:0007669"/>
    <property type="project" value="UniProtKB-KW"/>
</dbReference>
<evidence type="ECO:0000256" key="5">
    <source>
        <dbReference type="SAM" id="MobiDB-lite"/>
    </source>
</evidence>
<evidence type="ECO:0000259" key="6">
    <source>
        <dbReference type="PROSITE" id="PS50280"/>
    </source>
</evidence>
<evidence type="ECO:0000256" key="1">
    <source>
        <dbReference type="ARBA" id="ARBA00022723"/>
    </source>
</evidence>
<dbReference type="InterPro" id="IPR011011">
    <property type="entry name" value="Znf_FYVE_PHD"/>
</dbReference>
<feature type="region of interest" description="Disordered" evidence="5">
    <location>
        <begin position="774"/>
        <end position="849"/>
    </location>
</feature>
<keyword evidence="2" id="KW-0863">Zinc-finger</keyword>
<feature type="compositionally biased region" description="Acidic residues" evidence="5">
    <location>
        <begin position="106"/>
        <end position="137"/>
    </location>
</feature>
<organism evidence="7 8">
    <name type="scientific">Hanseniaspora uvarum</name>
    <name type="common">Yeast</name>
    <name type="synonym">Kloeckera apiculata</name>
    <dbReference type="NCBI Taxonomy" id="29833"/>
    <lineage>
        <taxon>Eukaryota</taxon>
        <taxon>Fungi</taxon>
        <taxon>Dikarya</taxon>
        <taxon>Ascomycota</taxon>
        <taxon>Saccharomycotina</taxon>
        <taxon>Saccharomycetes</taxon>
        <taxon>Saccharomycodales</taxon>
        <taxon>Saccharomycodaceae</taxon>
        <taxon>Hanseniaspora</taxon>
    </lineage>
</organism>
<feature type="compositionally biased region" description="Low complexity" evidence="5">
    <location>
        <begin position="241"/>
        <end position="250"/>
    </location>
</feature>
<dbReference type="Gene3D" id="2.170.270.10">
    <property type="entry name" value="SET domain"/>
    <property type="match status" value="1"/>
</dbReference>
<comment type="caution">
    <text evidence="7">The sequence shown here is derived from an EMBL/GenBank/DDBJ whole genome shotgun (WGS) entry which is preliminary data.</text>
</comment>
<keyword evidence="4" id="KW-0156">Chromatin regulator</keyword>